<evidence type="ECO:0000313" key="4">
    <source>
        <dbReference type="Proteomes" id="UP001596484"/>
    </source>
</evidence>
<dbReference type="InterPro" id="IPR003346">
    <property type="entry name" value="Transposase_20"/>
</dbReference>
<dbReference type="Proteomes" id="UP001596484">
    <property type="component" value="Unassembled WGS sequence"/>
</dbReference>
<accession>A0ABW2RTI0</accession>
<keyword evidence="4" id="KW-1185">Reference proteome</keyword>
<dbReference type="PANTHER" id="PTHR33055">
    <property type="entry name" value="TRANSPOSASE FOR INSERTION SEQUENCE ELEMENT IS1111A"/>
    <property type="match status" value="1"/>
</dbReference>
<protein>
    <submittedName>
        <fullName evidence="3">IS110 family transposase</fullName>
    </submittedName>
</protein>
<feature type="domain" description="Transposase IS116/IS110/IS902 C-terminal" evidence="2">
    <location>
        <begin position="277"/>
        <end position="360"/>
    </location>
</feature>
<dbReference type="EMBL" id="JBHTCS010000002">
    <property type="protein sequence ID" value="MFC7446854.1"/>
    <property type="molecule type" value="Genomic_DNA"/>
</dbReference>
<dbReference type="InterPro" id="IPR047650">
    <property type="entry name" value="Transpos_IS110"/>
</dbReference>
<sequence>MDRFCGIDWADDHHDIAIIDDTGAVLVKERVANDAGGFARQIQMLADAGDTAEDPIPVAIETDRGLWVTALRATGRPIYAINPLSASRYRSQRTVSGAKSDAADAVMLASILRLDRSSHRPIPDDTDLARAIKVLARAQQDAVWARTALGNQIRSLLKDYFPAALTAYDALSGGGITRADARMILAAAPTPGAAAKLTPVKLRALLRKAGRQRNVDADTARLREVFRTSQLRQPELVEHAMGIQLRTLVQRLDAACAAVEALTAATTEHFERHPDSEIITSFPGLAAVSGARLLAEIGDDRTRFADARGLKAYAGASPVTRASGKRTVVMHRQIKNNRLASVGSFWTLVAIQSSPGAREHFDRRRTAGDWSRQAQRHLFGKLLGQLHTCLRTRQAYDELRAFPGAPVLAA</sequence>
<dbReference type="InterPro" id="IPR002525">
    <property type="entry name" value="Transp_IS110-like_N"/>
</dbReference>
<reference evidence="4" key="1">
    <citation type="journal article" date="2019" name="Int. J. Syst. Evol. Microbiol.">
        <title>The Global Catalogue of Microorganisms (GCM) 10K type strain sequencing project: providing services to taxonomists for standard genome sequencing and annotation.</title>
        <authorList>
            <consortium name="The Broad Institute Genomics Platform"/>
            <consortium name="The Broad Institute Genome Sequencing Center for Infectious Disease"/>
            <person name="Wu L."/>
            <person name="Ma J."/>
        </authorList>
    </citation>
    <scope>NUCLEOTIDE SEQUENCE [LARGE SCALE GENOMIC DNA]</scope>
    <source>
        <strain evidence="4">ICMP 19430</strain>
    </source>
</reference>
<organism evidence="3 4">
    <name type="scientific">Rhodococcus daqingensis</name>
    <dbReference type="NCBI Taxonomy" id="2479363"/>
    <lineage>
        <taxon>Bacteria</taxon>
        <taxon>Bacillati</taxon>
        <taxon>Actinomycetota</taxon>
        <taxon>Actinomycetes</taxon>
        <taxon>Mycobacteriales</taxon>
        <taxon>Nocardiaceae</taxon>
        <taxon>Rhodococcus</taxon>
    </lineage>
</organism>
<proteinExistence type="predicted"/>
<gene>
    <name evidence="3" type="ORF">ACFQS9_03015</name>
</gene>
<dbReference type="Pfam" id="PF01548">
    <property type="entry name" value="DEDD_Tnp_IS110"/>
    <property type="match status" value="1"/>
</dbReference>
<evidence type="ECO:0000259" key="1">
    <source>
        <dbReference type="Pfam" id="PF01548"/>
    </source>
</evidence>
<dbReference type="RefSeq" id="WP_378401616.1">
    <property type="nucleotide sequence ID" value="NZ_JBHTCS010000002.1"/>
</dbReference>
<name>A0ABW2RTI0_9NOCA</name>
<dbReference type="Pfam" id="PF02371">
    <property type="entry name" value="Transposase_20"/>
    <property type="match status" value="1"/>
</dbReference>
<feature type="domain" description="Transposase IS110-like N-terminal" evidence="1">
    <location>
        <begin position="5"/>
        <end position="162"/>
    </location>
</feature>
<dbReference type="PANTHER" id="PTHR33055:SF3">
    <property type="entry name" value="PUTATIVE TRANSPOSASE FOR IS117-RELATED"/>
    <property type="match status" value="1"/>
</dbReference>
<comment type="caution">
    <text evidence="3">The sequence shown here is derived from an EMBL/GenBank/DDBJ whole genome shotgun (WGS) entry which is preliminary data.</text>
</comment>
<dbReference type="NCBIfam" id="NF033542">
    <property type="entry name" value="transpos_IS110"/>
    <property type="match status" value="1"/>
</dbReference>
<evidence type="ECO:0000313" key="3">
    <source>
        <dbReference type="EMBL" id="MFC7446854.1"/>
    </source>
</evidence>
<evidence type="ECO:0000259" key="2">
    <source>
        <dbReference type="Pfam" id="PF02371"/>
    </source>
</evidence>